<organism evidence="9 10">
    <name type="scientific">Lederbergia graminis</name>
    <dbReference type="NCBI Taxonomy" id="735518"/>
    <lineage>
        <taxon>Bacteria</taxon>
        <taxon>Bacillati</taxon>
        <taxon>Bacillota</taxon>
        <taxon>Bacilli</taxon>
        <taxon>Bacillales</taxon>
        <taxon>Bacillaceae</taxon>
        <taxon>Lederbergia</taxon>
    </lineage>
</organism>
<gene>
    <name evidence="9" type="ORF">ACFPM4_00080</name>
</gene>
<dbReference type="NCBIfam" id="TIGR00744">
    <property type="entry name" value="ROK_glcA_fam"/>
    <property type="match status" value="1"/>
</dbReference>
<dbReference type="InterPro" id="IPR049874">
    <property type="entry name" value="ROK_cs"/>
</dbReference>
<evidence type="ECO:0000313" key="9">
    <source>
        <dbReference type="EMBL" id="MFC5463139.1"/>
    </source>
</evidence>
<reference evidence="10" key="1">
    <citation type="journal article" date="2019" name="Int. J. Syst. Evol. Microbiol.">
        <title>The Global Catalogue of Microorganisms (GCM) 10K type strain sequencing project: providing services to taxonomists for standard genome sequencing and annotation.</title>
        <authorList>
            <consortium name="The Broad Institute Genomics Platform"/>
            <consortium name="The Broad Institute Genome Sequencing Center for Infectious Disease"/>
            <person name="Wu L."/>
            <person name="Ma J."/>
        </authorList>
    </citation>
    <scope>NUCLEOTIDE SEQUENCE [LARGE SCALE GENOMIC DNA]</scope>
    <source>
        <strain evidence="10">CGMCC 1.12237</strain>
    </source>
</reference>
<dbReference type="InterPro" id="IPR004654">
    <property type="entry name" value="ROK_glcA"/>
</dbReference>
<evidence type="ECO:0000256" key="1">
    <source>
        <dbReference type="ARBA" id="ARBA00006479"/>
    </source>
</evidence>
<dbReference type="Proteomes" id="UP001596147">
    <property type="component" value="Unassembled WGS sequence"/>
</dbReference>
<dbReference type="InterPro" id="IPR000600">
    <property type="entry name" value="ROK"/>
</dbReference>
<dbReference type="PROSITE" id="PS01125">
    <property type="entry name" value="ROK"/>
    <property type="match status" value="1"/>
</dbReference>
<evidence type="ECO:0000256" key="8">
    <source>
        <dbReference type="ARBA" id="ARBA00032386"/>
    </source>
</evidence>
<keyword evidence="6" id="KW-0418">Kinase</keyword>
<keyword evidence="5" id="KW-0547">Nucleotide-binding</keyword>
<evidence type="ECO:0000256" key="5">
    <source>
        <dbReference type="ARBA" id="ARBA00022741"/>
    </source>
</evidence>
<evidence type="ECO:0000256" key="3">
    <source>
        <dbReference type="ARBA" id="ARBA00014701"/>
    </source>
</evidence>
<accession>A0ABW0LBH7</accession>
<dbReference type="EMBL" id="JBHSMC010000001">
    <property type="protein sequence ID" value="MFC5463139.1"/>
    <property type="molecule type" value="Genomic_DNA"/>
</dbReference>
<dbReference type="Pfam" id="PF00480">
    <property type="entry name" value="ROK"/>
    <property type="match status" value="1"/>
</dbReference>
<keyword evidence="4 9" id="KW-0808">Transferase</keyword>
<protein>
    <recommendedName>
        <fullName evidence="3">Glucokinase</fullName>
        <ecNumber evidence="2">2.7.1.2</ecNumber>
    </recommendedName>
    <alternativeName>
        <fullName evidence="8">Glucose kinase</fullName>
    </alternativeName>
</protein>
<dbReference type="RefSeq" id="WP_382346313.1">
    <property type="nucleotide sequence ID" value="NZ_JBHSMC010000001.1"/>
</dbReference>
<proteinExistence type="inferred from homology"/>
<dbReference type="GO" id="GO:0004340">
    <property type="term" value="F:glucokinase activity"/>
    <property type="evidence" value="ECO:0007669"/>
    <property type="project" value="UniProtKB-EC"/>
</dbReference>
<keyword evidence="10" id="KW-1185">Reference proteome</keyword>
<evidence type="ECO:0000256" key="7">
    <source>
        <dbReference type="ARBA" id="ARBA00022840"/>
    </source>
</evidence>
<dbReference type="InterPro" id="IPR043129">
    <property type="entry name" value="ATPase_NBD"/>
</dbReference>
<evidence type="ECO:0000256" key="2">
    <source>
        <dbReference type="ARBA" id="ARBA00012323"/>
    </source>
</evidence>
<dbReference type="Gene3D" id="3.30.420.40">
    <property type="match status" value="2"/>
</dbReference>
<evidence type="ECO:0000313" key="10">
    <source>
        <dbReference type="Proteomes" id="UP001596147"/>
    </source>
</evidence>
<sequence length="322" mass="33397">MNNEKWLLGIDIGGTSVKLAFVTEAGDILHKWEIPTNTENQGKTIISDIGAAVSEKLTELNETKEKLKAAGVGAPGPVNTEEGLLFEAVNLGWQGTIHLRDLVQEQVGVPVAIENDANVAALGEMWKGAGLGAKDLICITLGTGVGGGVIVNGDIVHGAKGAAGEIGHITSVPNGGYQCNCGKTGCLETLASATGIVRTAKDKLEGSAVDSTLRQYLQNNDLTAKAIFDAAKAGDQLALETVDSLADHLGLAIANIGSLFNPERVVIGGGVSKAGNILLEKIEEYFVKYTFKPVAQSTKLVFAQLGNDAGIVGAAWLAANKN</sequence>
<evidence type="ECO:0000256" key="4">
    <source>
        <dbReference type="ARBA" id="ARBA00022679"/>
    </source>
</evidence>
<comment type="caution">
    <text evidence="9">The sequence shown here is derived from an EMBL/GenBank/DDBJ whole genome shotgun (WGS) entry which is preliminary data.</text>
</comment>
<comment type="similarity">
    <text evidence="1">Belongs to the ROK (NagC/XylR) family.</text>
</comment>
<dbReference type="SUPFAM" id="SSF53067">
    <property type="entry name" value="Actin-like ATPase domain"/>
    <property type="match status" value="1"/>
</dbReference>
<dbReference type="PANTHER" id="PTHR18964">
    <property type="entry name" value="ROK (REPRESSOR, ORF, KINASE) FAMILY"/>
    <property type="match status" value="1"/>
</dbReference>
<dbReference type="PANTHER" id="PTHR18964:SF149">
    <property type="entry name" value="BIFUNCTIONAL UDP-N-ACETYLGLUCOSAMINE 2-EPIMERASE_N-ACETYLMANNOSAMINE KINASE"/>
    <property type="match status" value="1"/>
</dbReference>
<dbReference type="EC" id="2.7.1.2" evidence="2"/>
<evidence type="ECO:0000256" key="6">
    <source>
        <dbReference type="ARBA" id="ARBA00022777"/>
    </source>
</evidence>
<name>A0ABW0LBH7_9BACI</name>
<keyword evidence="7" id="KW-0067">ATP-binding</keyword>